<keyword evidence="7 10" id="KW-0067">ATP-binding</keyword>
<dbReference type="Gene3D" id="1.20.120.150">
    <property type="entry name" value="FKBP12-rapamycin binding domain"/>
    <property type="match status" value="1"/>
</dbReference>
<dbReference type="InterPro" id="IPR026683">
    <property type="entry name" value="TOR_cat"/>
</dbReference>
<keyword evidence="5 10" id="KW-0547">Nucleotide-binding</keyword>
<evidence type="ECO:0000256" key="10">
    <source>
        <dbReference type="RuleBase" id="RU364109"/>
    </source>
</evidence>
<evidence type="ECO:0000256" key="7">
    <source>
        <dbReference type="ARBA" id="ARBA00022840"/>
    </source>
</evidence>
<dbReference type="InterPro" id="IPR036738">
    <property type="entry name" value="FRB_sf"/>
</dbReference>
<evidence type="ECO:0000256" key="4">
    <source>
        <dbReference type="ARBA" id="ARBA00022737"/>
    </source>
</evidence>
<dbReference type="GO" id="GO:0005886">
    <property type="term" value="C:plasma membrane"/>
    <property type="evidence" value="ECO:0007669"/>
    <property type="project" value="EnsemblFungi"/>
</dbReference>
<dbReference type="PANTHER" id="PTHR11139">
    <property type="entry name" value="ATAXIA TELANGIECTASIA MUTATED ATM -RELATED"/>
    <property type="match status" value="1"/>
</dbReference>
<dbReference type="InterPro" id="IPR050517">
    <property type="entry name" value="DDR_Repair_Kinase"/>
</dbReference>
<dbReference type="PROSITE" id="PS00915">
    <property type="entry name" value="PI3_4_KINASE_1"/>
    <property type="match status" value="1"/>
</dbReference>
<dbReference type="GO" id="GO:0042254">
    <property type="term" value="P:ribosome biogenesis"/>
    <property type="evidence" value="ECO:0007669"/>
    <property type="project" value="EnsemblFungi"/>
</dbReference>
<dbReference type="SMART" id="SM01346">
    <property type="entry name" value="DUF3385"/>
    <property type="match status" value="1"/>
</dbReference>
<comment type="catalytic activity">
    <reaction evidence="8 10">
        <text>L-threonyl-[protein] + ATP = O-phospho-L-threonyl-[protein] + ADP + H(+)</text>
        <dbReference type="Rhea" id="RHEA:46608"/>
        <dbReference type="Rhea" id="RHEA-COMP:11060"/>
        <dbReference type="Rhea" id="RHEA-COMP:11605"/>
        <dbReference type="ChEBI" id="CHEBI:15378"/>
        <dbReference type="ChEBI" id="CHEBI:30013"/>
        <dbReference type="ChEBI" id="CHEBI:30616"/>
        <dbReference type="ChEBI" id="CHEBI:61977"/>
        <dbReference type="ChEBI" id="CHEBI:456216"/>
        <dbReference type="EC" id="2.7.11.1"/>
    </reaction>
</comment>
<accession>H2AUY5</accession>
<dbReference type="OrthoDB" id="381190at2759"/>
<dbReference type="Pfam" id="PF02259">
    <property type="entry name" value="FAT"/>
    <property type="match status" value="1"/>
</dbReference>
<dbReference type="PANTHER" id="PTHR11139:SF9">
    <property type="entry name" value="SERINE_THREONINE-PROTEIN KINASE MTOR"/>
    <property type="match status" value="1"/>
</dbReference>
<evidence type="ECO:0000256" key="1">
    <source>
        <dbReference type="ARBA" id="ARBA00011031"/>
    </source>
</evidence>
<dbReference type="PROSITE" id="PS50290">
    <property type="entry name" value="PI3_4_KINASE_3"/>
    <property type="match status" value="1"/>
</dbReference>
<feature type="domain" description="FAT" evidence="13">
    <location>
        <begin position="1334"/>
        <end position="1914"/>
    </location>
</feature>
<dbReference type="GO" id="GO:0106310">
    <property type="term" value="F:protein serine kinase activity"/>
    <property type="evidence" value="ECO:0007669"/>
    <property type="project" value="RHEA"/>
</dbReference>
<dbReference type="GO" id="GO:0030950">
    <property type="term" value="P:establishment or maintenance of actin cytoskeleton polarity"/>
    <property type="evidence" value="ECO:0007669"/>
    <property type="project" value="EnsemblFungi"/>
</dbReference>
<dbReference type="InterPro" id="IPR011989">
    <property type="entry name" value="ARM-like"/>
</dbReference>
<dbReference type="GO" id="GO:0045807">
    <property type="term" value="P:positive regulation of endocytosis"/>
    <property type="evidence" value="ECO:0007669"/>
    <property type="project" value="EnsemblFungi"/>
</dbReference>
<dbReference type="GO" id="GO:0031931">
    <property type="term" value="C:TORC1 complex"/>
    <property type="evidence" value="ECO:0007669"/>
    <property type="project" value="EnsemblFungi"/>
</dbReference>
<gene>
    <name evidence="15" type="primary">KAFR0E00310</name>
    <name evidence="15" type="ORF">KAFR_0E00310</name>
</gene>
<proteinExistence type="inferred from homology"/>
<dbReference type="InterPro" id="IPR000403">
    <property type="entry name" value="PI3/4_kinase_cat_dom"/>
</dbReference>
<protein>
    <recommendedName>
        <fullName evidence="10">Serine/threonine-protein kinase TOR</fullName>
        <ecNumber evidence="10">2.7.11.1</ecNumber>
    </recommendedName>
</protein>
<evidence type="ECO:0000256" key="5">
    <source>
        <dbReference type="ARBA" id="ARBA00022741"/>
    </source>
</evidence>
<keyword evidence="16" id="KW-1185">Reference proteome</keyword>
<feature type="compositionally biased region" description="Low complexity" evidence="11">
    <location>
        <begin position="26"/>
        <end position="40"/>
    </location>
</feature>
<dbReference type="InParanoid" id="H2AUY5"/>
<dbReference type="GO" id="GO:0005634">
    <property type="term" value="C:nucleus"/>
    <property type="evidence" value="ECO:0007669"/>
    <property type="project" value="TreeGrafter"/>
</dbReference>
<dbReference type="Pfam" id="PF23593">
    <property type="entry name" value="HEAT_ATR"/>
    <property type="match status" value="1"/>
</dbReference>
<feature type="domain" description="PI3K/PI4K catalytic" evidence="12">
    <location>
        <begin position="2088"/>
        <end position="2407"/>
    </location>
</feature>
<dbReference type="Gene3D" id="1.10.1070.11">
    <property type="entry name" value="Phosphatidylinositol 3-/4-kinase, catalytic domain"/>
    <property type="match status" value="1"/>
</dbReference>
<dbReference type="GO" id="GO:0004674">
    <property type="term" value="F:protein serine/threonine kinase activity"/>
    <property type="evidence" value="ECO:0007669"/>
    <property type="project" value="UniProtKB-KW"/>
</dbReference>
<feature type="domain" description="FATC" evidence="14">
    <location>
        <begin position="2433"/>
        <end position="2465"/>
    </location>
</feature>
<dbReference type="SUPFAM" id="SSF56112">
    <property type="entry name" value="Protein kinase-like (PK-like)"/>
    <property type="match status" value="1"/>
</dbReference>
<dbReference type="GO" id="GO:0044877">
    <property type="term" value="F:protein-containing complex binding"/>
    <property type="evidence" value="ECO:0007669"/>
    <property type="project" value="InterPro"/>
</dbReference>
<dbReference type="PROSITE" id="PS51189">
    <property type="entry name" value="FAT"/>
    <property type="match status" value="1"/>
</dbReference>
<evidence type="ECO:0000259" key="13">
    <source>
        <dbReference type="PROSITE" id="PS51189"/>
    </source>
</evidence>
<dbReference type="HOGENOM" id="CLU_000178_7_1_1"/>
<dbReference type="PROSITE" id="PS51190">
    <property type="entry name" value="FATC"/>
    <property type="match status" value="1"/>
</dbReference>
<evidence type="ECO:0000259" key="12">
    <source>
        <dbReference type="PROSITE" id="PS50290"/>
    </source>
</evidence>
<dbReference type="FunFam" id="3.30.1010.10:FF:000006">
    <property type="entry name" value="Serine/threonine-protein kinase TOR"/>
    <property type="match status" value="1"/>
</dbReference>
<dbReference type="Proteomes" id="UP000005220">
    <property type="component" value="Chromosome 5"/>
</dbReference>
<evidence type="ECO:0000256" key="2">
    <source>
        <dbReference type="ARBA" id="ARBA00022527"/>
    </source>
</evidence>
<dbReference type="Gene3D" id="3.30.1010.10">
    <property type="entry name" value="Phosphatidylinositol 3-kinase Catalytic Subunit, Chain A, domain 4"/>
    <property type="match status" value="1"/>
</dbReference>
<dbReference type="SMART" id="SM01345">
    <property type="entry name" value="Rapamycin_bind"/>
    <property type="match status" value="1"/>
</dbReference>
<dbReference type="InterPro" id="IPR024585">
    <property type="entry name" value="mTOR_dom"/>
</dbReference>
<comment type="catalytic activity">
    <reaction evidence="9">
        <text>L-seryl-[protein] + ATP = O-phospho-L-seryl-[protein] + ADP + H(+)</text>
        <dbReference type="Rhea" id="RHEA:17989"/>
        <dbReference type="Rhea" id="RHEA-COMP:9863"/>
        <dbReference type="Rhea" id="RHEA-COMP:11604"/>
        <dbReference type="ChEBI" id="CHEBI:15378"/>
        <dbReference type="ChEBI" id="CHEBI:29999"/>
        <dbReference type="ChEBI" id="CHEBI:30616"/>
        <dbReference type="ChEBI" id="CHEBI:83421"/>
        <dbReference type="ChEBI" id="CHEBI:456216"/>
        <dbReference type="EC" id="2.7.11.1"/>
    </reaction>
</comment>
<evidence type="ECO:0000313" key="15">
    <source>
        <dbReference type="EMBL" id="CCF58185.1"/>
    </source>
</evidence>
<evidence type="ECO:0000256" key="9">
    <source>
        <dbReference type="ARBA" id="ARBA00048679"/>
    </source>
</evidence>
<evidence type="ECO:0000256" key="8">
    <source>
        <dbReference type="ARBA" id="ARBA00047899"/>
    </source>
</evidence>
<dbReference type="GO" id="GO:0006995">
    <property type="term" value="P:cellular response to nitrogen starvation"/>
    <property type="evidence" value="ECO:0007669"/>
    <property type="project" value="EnsemblFungi"/>
</dbReference>
<reference evidence="15 16" key="1">
    <citation type="journal article" date="2011" name="Proc. Natl. Acad. Sci. U.S.A.">
        <title>Evolutionary erosion of yeast sex chromosomes by mating-type switching accidents.</title>
        <authorList>
            <person name="Gordon J.L."/>
            <person name="Armisen D."/>
            <person name="Proux-Wera E."/>
            <person name="Oheigeartaigh S.S."/>
            <person name="Byrne K.P."/>
            <person name="Wolfe K.H."/>
        </authorList>
    </citation>
    <scope>NUCLEOTIDE SEQUENCE [LARGE SCALE GENOMIC DNA]</scope>
    <source>
        <strain evidence="16">ATCC 22294 / BCRC 22015 / CBS 2517 / CECT 1963 / NBRC 1671 / NRRL Y-8276</strain>
    </source>
</reference>
<dbReference type="GO" id="GO:0016242">
    <property type="term" value="P:negative regulation of macroautophagy"/>
    <property type="evidence" value="ECO:0007669"/>
    <property type="project" value="TreeGrafter"/>
</dbReference>
<keyword evidence="6 10" id="KW-0418">Kinase</keyword>
<dbReference type="GO" id="GO:1905356">
    <property type="term" value="P:regulation of snRNA pseudouridine synthesis"/>
    <property type="evidence" value="ECO:0007669"/>
    <property type="project" value="EnsemblFungi"/>
</dbReference>
<dbReference type="SUPFAM" id="SSF48371">
    <property type="entry name" value="ARM repeat"/>
    <property type="match status" value="1"/>
</dbReference>
<dbReference type="PROSITE" id="PS00916">
    <property type="entry name" value="PI3_4_KINASE_2"/>
    <property type="match status" value="1"/>
</dbReference>
<dbReference type="GO" id="GO:0035025">
    <property type="term" value="P:positive regulation of Rho protein signal transduction"/>
    <property type="evidence" value="ECO:0007669"/>
    <property type="project" value="EnsemblFungi"/>
</dbReference>
<organism evidence="15 16">
    <name type="scientific">Kazachstania africana (strain ATCC 22294 / BCRC 22015 / CBS 2517 / CECT 1963 / NBRC 1671 / NRRL Y-8276)</name>
    <name type="common">Yeast</name>
    <name type="synonym">Kluyveromyces africanus</name>
    <dbReference type="NCBI Taxonomy" id="1071382"/>
    <lineage>
        <taxon>Eukaryota</taxon>
        <taxon>Fungi</taxon>
        <taxon>Dikarya</taxon>
        <taxon>Ascomycota</taxon>
        <taxon>Saccharomycotina</taxon>
        <taxon>Saccharomycetes</taxon>
        <taxon>Saccharomycetales</taxon>
        <taxon>Saccharomycetaceae</taxon>
        <taxon>Kazachstania</taxon>
    </lineage>
</organism>
<dbReference type="STRING" id="1071382.H2AUY5"/>
<keyword evidence="4" id="KW-0677">Repeat</keyword>
<evidence type="ECO:0000256" key="11">
    <source>
        <dbReference type="SAM" id="MobiDB-lite"/>
    </source>
</evidence>
<dbReference type="FunFam" id="1.10.1070.11:FF:000029">
    <property type="entry name" value="Serine/threonine-protein kinase TOR"/>
    <property type="match status" value="1"/>
</dbReference>
<evidence type="ECO:0000256" key="3">
    <source>
        <dbReference type="ARBA" id="ARBA00022679"/>
    </source>
</evidence>
<dbReference type="Pfam" id="PF00454">
    <property type="entry name" value="PI3_PI4_kinase"/>
    <property type="match status" value="1"/>
</dbReference>
<dbReference type="FunFam" id="1.20.120.150:FF:000001">
    <property type="entry name" value="Serine/threonine-protein kinase TOR"/>
    <property type="match status" value="1"/>
</dbReference>
<dbReference type="Gene3D" id="1.25.10.10">
    <property type="entry name" value="Leucine-rich Repeat Variant"/>
    <property type="match status" value="3"/>
</dbReference>
<evidence type="ECO:0000313" key="16">
    <source>
        <dbReference type="Proteomes" id="UP000005220"/>
    </source>
</evidence>
<evidence type="ECO:0000259" key="14">
    <source>
        <dbReference type="PROSITE" id="PS51190"/>
    </source>
</evidence>
<dbReference type="Pfam" id="PF02260">
    <property type="entry name" value="FATC"/>
    <property type="match status" value="1"/>
</dbReference>
<dbReference type="EC" id="2.7.11.1" evidence="10"/>
<dbReference type="InterPro" id="IPR003151">
    <property type="entry name" value="PIK-rel_kinase_FAT"/>
</dbReference>
<dbReference type="GeneID" id="13882720"/>
<dbReference type="InterPro" id="IPR011009">
    <property type="entry name" value="Kinase-like_dom_sf"/>
</dbReference>
<sequence>MTQPTKSSLVLSLRRKMENRTSNAGKKLSSSHSTSDLVSTKPHRSVSTRKIPRKTATNPVASVFNEPENKISDIDTTHFTFNIIFDKLKSSNSQERTNATIELKNSLISLNRELSSEQFQRLSNSINNKIFELIHGSTSEEKIGGVLAVDTLISFYSHTEELPSQTSRLANYLRMLIPSSDIEVMRQAATTLGKLAIPGGTLTSEFVEVEVKNAMEWLTSSPENNASSKQEFRKHAALLVLSALADNSSYLLYPYVNLILENVWRALRDTKVVIRVDASRMLGKCLKVIKDRNNNNENEQWVKRLFNESLHGLTLNTNEALHASLLVFRELLRLENDKFIKGKISHIFKNCMALKDHKFEVVRLEVYNILPLLASFDKESFIKLYLDQIMLHYLNVFKTLKSNSTNGSDKPLIFVSIGDIAFEVGHSISPYMNQILDNIRDGLRTKYKMRRNFEREVFYCIEKLAYALGPALAKHLNRDLLNLLFSCTLSDYMQKTSMVLAEKVPALEKTINNRLLNLLCITLYGESCTGRELPSLMKPASLERARDWRNRSCYKKTTEANDETRDVQLLIQSLRMLQSIKNEYSLANFVQFVVMAYIEHDNASVRKVAALTSCDLISRDAICKQSTLSALQSVSQILSKLLILVITDTTVENRLEILQHLTSNFDPQLAQPDNIRLLFTALHDEMFTIQMEAMKLISRVSSVNPAYIVPSLRKTLMELLTQIKHVTASRKKEECIILLQLLINSSKDVTEPYMDRILDVLLDKTKDSSSNVAYTSLKAIGELAVVGGSDIKKHLDKLMPLIISTFQNQSNSFKRNAALKTLGQIAGSTGYVIDPLLDYPELLGILMNILKFEQSIDTKKEIIRLVGILGALDPYKHRVIEAKNPARELLDQNAPSIDIALLLKGITPSNEEYYPTVAIHSLVKILHDASLSSHHTAAVQTISQIFQIVGNQCISLLDIIIPGILHVMTSCPPSILEFYFQQLRTLIGVAKEHVMPFVDEIYEVVEEFFTIVNLQINIILLIETISTSIKNAFKKYIPITINMFLGVLENDESPKKLTSTRILKSLITFGANLEDDAYAVVPMLVKMCEYSSGSLRKTSIVVLGRLAKSVDLSEMSSRIVQTLLRIMNTGDKDLTKALMNTFSLLLLQMGSDFMVFVPIINKALVKNRIQNSIYDQLVNKLINNERLPTNIILDREAEEETNPAFENFEAVKPLFVNQLVLRNVLHCSAQHSQEDWKEWLRRLSIQLLKESPSHALRACSNLGSIYYPLARDLFNASFASCWKELSDASQTHAVNSLCLALASPENPPEIYQTILGLVEFMEHGKKPLPIPTEILGQYAQKCHAYAKALHYKELEFLQNPSSSAIESLININNQLHQTDASIGILKYAQQHHKLQLKETWYEKLQRWEDALQAYEEREKSGDTSNEVLLGKMRSLHALGEWDPLSKLATEKWQLVDPDARKSIAPLAAGAAWGLGQWDNIEQYIDVMNPSSPDRNFFEAILCLHRNNFMKAEEHISNARNSLVTEMSALVSESYTRAYSVVVRSQMIAELEEVMNYKQLPFNSTRHKAITATWNKRLLGAQRNVDVWRQILSVRSLVVKPQQDSEIWIEFANLCRKSNRMGLAKRSLSFLMETENDPNMPNIAYAAPQVVYAHLKYLWASGLQKEALKYLTKLSLKLVNNLGLDPDKIINQNTWKKDGLPKDSLETEHKLLARCFLKQGEWQVILQPDWREKKPDAVLGSYLLAAHFDSSSYKAWHKWALANFEVISVLTASPSDDKNGPTSTMHKTNNGMIGLNTFETRRNSFSNKIIHKHVVPAIKAFFHSIALSETSSLQDALRLLTLWFSFGGIPEATQAVHEGFALIKISTWLEVLPQLISRIHQRDEIVSKSLLTLLSELGKAHPQALVYPLTVAIKSESISRQKAALSIMNRMRTHSPLLVEQAELVSHELIRVAVLWHELWYEGLENASRQFFGENNTDKMFEILEPLHQMLDKGPETIREISFKNFFGRDLNDAYRWVVKYKANGDRNNLNQAWDIYYAVFRRISKDLPQLQTLELQHVSPKLLEARDLDLAVPGKYHAYRQLVKISSFDPVFSVIASKQRPRKISIKGSDGKEYTYALKGHEDIRQDSLVMQLFGLVNTLLQNDPESFRRHLDIQQYPAIPLSPKTGLLGWVTKSDTFHDLIKNYRDTNKIPLNIEHWIMLQMAPDYDSLTLLEKIEVFQYAMENTKGQDLANVLWLKSKSSETWLERRTIYTKSLAVMSMTGYILGLGDRHPSNFLLNKYTGKVVHIDFGDCFEAALLREKFPERVPFRLTRMLTNAMEVGGVEGSFRISCENVMRVLRDNKESVMAILEAFAFDPLIHWGFDISIETIEEITGIDLSIDNPHNLLRRGAITDEEAVKLESDQRDDIRNARALLVLTRITEKLTGNDFGNARELDVPEQVDKLIQQAVSVKNLCQHYIGWCPFW</sequence>
<dbReference type="eggNOG" id="KOG0891">
    <property type="taxonomic scope" value="Eukaryota"/>
</dbReference>
<feature type="region of interest" description="Disordered" evidence="11">
    <location>
        <begin position="19"/>
        <end position="54"/>
    </location>
</feature>
<dbReference type="Pfam" id="PF11865">
    <property type="entry name" value="mTOR_dom"/>
    <property type="match status" value="1"/>
</dbReference>
<comment type="similarity">
    <text evidence="1 10">Belongs to the PI3/PI4-kinase family.</text>
</comment>
<keyword evidence="2 10" id="KW-0723">Serine/threonine-protein kinase</keyword>
<evidence type="ECO:0000256" key="6">
    <source>
        <dbReference type="ARBA" id="ARBA00022777"/>
    </source>
</evidence>
<keyword evidence="3 10" id="KW-0808">Transferase</keyword>
<dbReference type="EMBL" id="HE650825">
    <property type="protein sequence ID" value="CCF58185.1"/>
    <property type="molecule type" value="Genomic_DNA"/>
</dbReference>
<dbReference type="GO" id="GO:0000329">
    <property type="term" value="C:fungal-type vacuole membrane"/>
    <property type="evidence" value="ECO:0007669"/>
    <property type="project" value="EnsemblFungi"/>
</dbReference>
<dbReference type="RefSeq" id="XP_003957320.1">
    <property type="nucleotide sequence ID" value="XM_003957271.1"/>
</dbReference>
<dbReference type="InterPro" id="IPR036940">
    <property type="entry name" value="PI3/4_kinase_cat_sf"/>
</dbReference>
<dbReference type="InterPro" id="IPR003152">
    <property type="entry name" value="FATC_dom"/>
</dbReference>
<dbReference type="InterPro" id="IPR014009">
    <property type="entry name" value="PIK_FAT"/>
</dbReference>
<dbReference type="InterPro" id="IPR018936">
    <property type="entry name" value="PI3/4_kinase_CS"/>
</dbReference>
<dbReference type="CDD" id="cd05169">
    <property type="entry name" value="PIKKc_TOR"/>
    <property type="match status" value="1"/>
</dbReference>
<dbReference type="SMART" id="SM01343">
    <property type="entry name" value="FATC"/>
    <property type="match status" value="1"/>
</dbReference>
<dbReference type="KEGG" id="kaf:KAFR_0E00310"/>
<name>H2AUY5_KAZAF</name>
<dbReference type="InterPro" id="IPR016024">
    <property type="entry name" value="ARM-type_fold"/>
</dbReference>
<dbReference type="InterPro" id="IPR009076">
    <property type="entry name" value="FRB_dom"/>
</dbReference>
<dbReference type="InterPro" id="IPR057564">
    <property type="entry name" value="HEAT_ATR"/>
</dbReference>
<dbReference type="GO" id="GO:0038202">
    <property type="term" value="P:TORC1 signaling"/>
    <property type="evidence" value="ECO:0007669"/>
    <property type="project" value="TreeGrafter"/>
</dbReference>
<dbReference type="FunCoup" id="H2AUY5">
    <property type="interactions" value="1320"/>
</dbReference>
<feature type="compositionally biased region" description="Basic residues" evidence="11">
    <location>
        <begin position="41"/>
        <end position="53"/>
    </location>
</feature>
<dbReference type="GO" id="GO:0031932">
    <property type="term" value="C:TORC2 complex"/>
    <property type="evidence" value="ECO:0007669"/>
    <property type="project" value="EnsemblFungi"/>
</dbReference>
<dbReference type="GO" id="GO:0005524">
    <property type="term" value="F:ATP binding"/>
    <property type="evidence" value="ECO:0007669"/>
    <property type="project" value="UniProtKB-KW"/>
</dbReference>
<dbReference type="SUPFAM" id="SSF47212">
    <property type="entry name" value="FKBP12-rapamycin-binding domain of FKBP-rapamycin-associated protein (FRAP)"/>
    <property type="match status" value="1"/>
</dbReference>
<dbReference type="SMART" id="SM00146">
    <property type="entry name" value="PI3Kc"/>
    <property type="match status" value="1"/>
</dbReference>
<dbReference type="Pfam" id="PF08771">
    <property type="entry name" value="FRB_dom"/>
    <property type="match status" value="1"/>
</dbReference>